<evidence type="ECO:0000256" key="1">
    <source>
        <dbReference type="ARBA" id="ARBA00004301"/>
    </source>
</evidence>
<keyword evidence="3" id="KW-0191">Covalent protein-RNA linkage</keyword>
<keyword evidence="5 17" id="KW-0645">Protease</keyword>
<feature type="transmembrane region" description="Helical" evidence="16">
    <location>
        <begin position="257"/>
        <end position="284"/>
    </location>
</feature>
<evidence type="ECO:0000256" key="14">
    <source>
        <dbReference type="ARBA" id="ARBA00045910"/>
    </source>
</evidence>
<evidence type="ECO:0000256" key="3">
    <source>
        <dbReference type="ARBA" id="ARBA00022520"/>
    </source>
</evidence>
<dbReference type="InterPro" id="IPR045836">
    <property type="entry name" value="Astro_VPg"/>
</dbReference>
<protein>
    <submittedName>
        <fullName evidence="17">Serine protease</fullName>
    </submittedName>
</protein>
<sequence>MAVPFHIGVADKVLTLGSSRSRMWLNELPPAVQNQLRDIFPYEVPLNTMIVPFSRYSMGTGVALAVQGITTPGVYSTYVLHGESWLEVDEERVEPACAFVGALAVDRTKLAERNRELQNDNASIIVENQLLRHEVERLRPPATRPVRFSNFALFVLFFFLFFIIGTKAENWQDQTKDYVIDFLRDVKYEFISNLDIYYSVLLNLIRWEVISCVIAIVSFFKLKRPCVAIIGLFLATISRYNYSALSIVPYLDIYSTAFLYVLMVVYFLVPHVAIVTSVVCAMLFTIVSMVCPHHQFIMRVRGDWLVVLVTIATYICDSMGIHTTAIAIMAAVARIYMCMPATTASVVEIKDNTGKVVQKTTLMPNWIGTMYQSARGMFQRVRTGVASFVRVNPNCLCHIKVDGCSGTGFRLGNDIVTAAHVIGNATQVEVVYNNYVAQAKVRHIPDKDIAYLVLPEGLKSMPVLKLARTPSYEQVTIIALEGNCMLVSTTEGVCHGETISYACATRDGMSGAPVLDVNGNVLGVHQTNTGYTGGATVIRATDAAPYVDENAALKKEIEELKRIIKENAMQQRSVQDNEVVGIVRAAVQREIGILRDELNSCYQKKKGKNKKGRGARHRMLRRGQKFLTEEEYQELLDKGLTREQLLDAIEEIVRSRIGFPDWSDPEYSSEEDDAAITYWWEQVKEDNYKDGIPQFDHIIPKYSPSERTFSEQERKDVARELDALQSVVDKVNKDEWDEKKKQITDELNHALFVVDKALAQHGYILFEQRMRPKNGKRGPRRRTPNTT</sequence>
<dbReference type="GO" id="GO:0006508">
    <property type="term" value="P:proteolysis"/>
    <property type="evidence" value="ECO:0007669"/>
    <property type="project" value="UniProtKB-KW"/>
</dbReference>
<keyword evidence="11" id="KW-0693">Viral RNA replication</keyword>
<comment type="function">
    <text evidence="14">Responsible for the cleavage of the polyprotein into functional products.</text>
</comment>
<reference evidence="17" key="1">
    <citation type="submission" date="2018-10" db="EMBL/GenBank/DDBJ databases">
        <title>Human Astrovirus MLB replication in vitro: persistence in extra-digestive cell lines.</title>
        <authorList>
            <person name="Vu D.-L."/>
            <person name="Bosch A."/>
            <person name="Pinto R.M."/>
            <person name="Guix S."/>
        </authorList>
    </citation>
    <scope>NUCLEOTIDE SEQUENCE</scope>
    <source>
        <strain evidence="17">668</strain>
    </source>
</reference>
<feature type="transmembrane region" description="Helical" evidence="16">
    <location>
        <begin position="304"/>
        <end position="337"/>
    </location>
</feature>
<keyword evidence="10" id="KW-1043">Host membrane</keyword>
<dbReference type="Gene3D" id="2.40.10.10">
    <property type="entry name" value="Trypsin-like serine proteases"/>
    <property type="match status" value="2"/>
</dbReference>
<name>A0A4D6G397_9VIRU</name>
<dbReference type="EMBL" id="MK089435">
    <property type="protein sequence ID" value="QCC21358.1"/>
    <property type="molecule type" value="Genomic_RNA"/>
</dbReference>
<feature type="transmembrane region" description="Helical" evidence="16">
    <location>
        <begin position="227"/>
        <end position="251"/>
    </location>
</feature>
<comment type="subcellular location">
    <subcellularLocation>
        <location evidence="1">Host membrane</location>
        <topology evidence="1">Multi-pass membrane protein</topology>
    </subcellularLocation>
</comment>
<evidence type="ECO:0000256" key="13">
    <source>
        <dbReference type="ARBA" id="ARBA00023136"/>
    </source>
</evidence>
<dbReference type="GO" id="GO:0008236">
    <property type="term" value="F:serine-type peptidase activity"/>
    <property type="evidence" value="ECO:0007669"/>
    <property type="project" value="UniProtKB-KW"/>
</dbReference>
<keyword evidence="4" id="KW-0597">Phosphoprotein</keyword>
<gene>
    <name evidence="17" type="primary">ORF1a</name>
</gene>
<dbReference type="SUPFAM" id="SSF50494">
    <property type="entry name" value="Trypsin-like serine proteases"/>
    <property type="match status" value="1"/>
</dbReference>
<dbReference type="Pfam" id="PF13365">
    <property type="entry name" value="Trypsin_2"/>
    <property type="match status" value="1"/>
</dbReference>
<keyword evidence="9" id="KW-0720">Serine protease</keyword>
<keyword evidence="8" id="KW-0378">Hydrolase</keyword>
<evidence type="ECO:0000256" key="6">
    <source>
        <dbReference type="ARBA" id="ARBA00022692"/>
    </source>
</evidence>
<evidence type="ECO:0000256" key="10">
    <source>
        <dbReference type="ARBA" id="ARBA00022870"/>
    </source>
</evidence>
<evidence type="ECO:0000256" key="7">
    <source>
        <dbReference type="ARBA" id="ARBA00022758"/>
    </source>
</evidence>
<dbReference type="GO" id="GO:0075523">
    <property type="term" value="P:viral translational frameshifting"/>
    <property type="evidence" value="ECO:0007669"/>
    <property type="project" value="UniProtKB-KW"/>
</dbReference>
<accession>A0A4D6G397</accession>
<keyword evidence="7" id="KW-0688">Ribosomal frameshifting</keyword>
<proteinExistence type="predicted"/>
<evidence type="ECO:0000256" key="15">
    <source>
        <dbReference type="ARBA" id="ARBA00047383"/>
    </source>
</evidence>
<comment type="subunit">
    <text evidence="2">Monomer.</text>
</comment>
<evidence type="ECO:0000256" key="2">
    <source>
        <dbReference type="ARBA" id="ARBA00011245"/>
    </source>
</evidence>
<evidence type="ECO:0000256" key="9">
    <source>
        <dbReference type="ARBA" id="ARBA00022825"/>
    </source>
</evidence>
<comment type="catalytic activity">
    <reaction evidence="15">
        <text>RNA(n) + a ribonucleoside 5'-triphosphate = RNA(n+1) + diphosphate</text>
        <dbReference type="Rhea" id="RHEA:21248"/>
        <dbReference type="Rhea" id="RHEA-COMP:14527"/>
        <dbReference type="Rhea" id="RHEA-COMP:17342"/>
        <dbReference type="ChEBI" id="CHEBI:33019"/>
        <dbReference type="ChEBI" id="CHEBI:61557"/>
        <dbReference type="ChEBI" id="CHEBI:140395"/>
    </reaction>
</comment>
<dbReference type="Pfam" id="PF19416">
    <property type="entry name" value="Astro_VPg"/>
    <property type="match status" value="1"/>
</dbReference>
<dbReference type="InterPro" id="IPR043504">
    <property type="entry name" value="Peptidase_S1_PA_chymotrypsin"/>
</dbReference>
<evidence type="ECO:0000256" key="16">
    <source>
        <dbReference type="SAM" id="Phobius"/>
    </source>
</evidence>
<organism evidence="17">
    <name type="scientific">Human astrovirus</name>
    <dbReference type="NCBI Taxonomy" id="1868658"/>
    <lineage>
        <taxon>Viruses</taxon>
        <taxon>Riboviria</taxon>
        <taxon>Orthornavirae</taxon>
        <taxon>Pisuviricota</taxon>
        <taxon>Stelpaviricetes</taxon>
        <taxon>Stellavirales</taxon>
        <taxon>Astroviridae</taxon>
    </lineage>
</organism>
<feature type="transmembrane region" description="Helical" evidence="16">
    <location>
        <begin position="146"/>
        <end position="164"/>
    </location>
</feature>
<keyword evidence="6 16" id="KW-0812">Transmembrane</keyword>
<keyword evidence="13 16" id="KW-0472">Membrane</keyword>
<evidence type="ECO:0000256" key="11">
    <source>
        <dbReference type="ARBA" id="ARBA00022953"/>
    </source>
</evidence>
<keyword evidence="12 16" id="KW-1133">Transmembrane helix</keyword>
<evidence type="ECO:0000313" key="17">
    <source>
        <dbReference type="EMBL" id="QCC21358.1"/>
    </source>
</evidence>
<dbReference type="GO" id="GO:0033644">
    <property type="term" value="C:host cell membrane"/>
    <property type="evidence" value="ECO:0007669"/>
    <property type="project" value="UniProtKB-SubCell"/>
</dbReference>
<evidence type="ECO:0000256" key="4">
    <source>
        <dbReference type="ARBA" id="ARBA00022553"/>
    </source>
</evidence>
<feature type="transmembrane region" description="Helical" evidence="16">
    <location>
        <begin position="196"/>
        <end position="220"/>
    </location>
</feature>
<evidence type="ECO:0000256" key="12">
    <source>
        <dbReference type="ARBA" id="ARBA00022989"/>
    </source>
</evidence>
<dbReference type="InterPro" id="IPR009003">
    <property type="entry name" value="Peptidase_S1_PA"/>
</dbReference>
<evidence type="ECO:0000256" key="8">
    <source>
        <dbReference type="ARBA" id="ARBA00022801"/>
    </source>
</evidence>
<evidence type="ECO:0000256" key="5">
    <source>
        <dbReference type="ARBA" id="ARBA00022670"/>
    </source>
</evidence>